<dbReference type="Pfam" id="PF25019">
    <property type="entry name" value="LRR_R13L1-DRL21"/>
    <property type="match status" value="1"/>
</dbReference>
<dbReference type="FunFam" id="1.10.10.10:FF:000322">
    <property type="entry name" value="Probable disease resistance protein At1g63360"/>
    <property type="match status" value="1"/>
</dbReference>
<dbReference type="InterPro" id="IPR058922">
    <property type="entry name" value="WHD_DRP"/>
</dbReference>
<dbReference type="GO" id="GO:0005524">
    <property type="term" value="F:ATP binding"/>
    <property type="evidence" value="ECO:0007669"/>
    <property type="project" value="UniProtKB-KW"/>
</dbReference>
<keyword evidence="3" id="KW-0547">Nucleotide-binding</keyword>
<dbReference type="FunFam" id="3.40.50.300:FF:001091">
    <property type="entry name" value="Probable disease resistance protein At1g61300"/>
    <property type="match status" value="1"/>
</dbReference>
<keyword evidence="5" id="KW-0067">ATP-binding</keyword>
<dbReference type="EMBL" id="QZWG01000011">
    <property type="protein sequence ID" value="RZB81823.1"/>
    <property type="molecule type" value="Genomic_DNA"/>
</dbReference>
<feature type="domain" description="Disease resistance N-terminal" evidence="7">
    <location>
        <begin position="11"/>
        <end position="100"/>
    </location>
</feature>
<dbReference type="Gene3D" id="1.20.5.4130">
    <property type="match status" value="1"/>
</dbReference>
<evidence type="ECO:0000259" key="9">
    <source>
        <dbReference type="Pfam" id="PF25019"/>
    </source>
</evidence>
<dbReference type="SUPFAM" id="SSF52540">
    <property type="entry name" value="P-loop containing nucleoside triphosphate hydrolases"/>
    <property type="match status" value="1"/>
</dbReference>
<dbReference type="InterPro" id="IPR032675">
    <property type="entry name" value="LRR_dom_sf"/>
</dbReference>
<evidence type="ECO:0000256" key="3">
    <source>
        <dbReference type="ARBA" id="ARBA00022741"/>
    </source>
</evidence>
<proteinExistence type="predicted"/>
<dbReference type="InterPro" id="IPR002182">
    <property type="entry name" value="NB-ARC"/>
</dbReference>
<dbReference type="AlphaFoldDB" id="A0A445I711"/>
<dbReference type="Pfam" id="PF18052">
    <property type="entry name" value="Rx_N"/>
    <property type="match status" value="1"/>
</dbReference>
<dbReference type="PANTHER" id="PTHR36766">
    <property type="entry name" value="PLANT BROAD-SPECTRUM MILDEW RESISTANCE PROTEIN RPW8"/>
    <property type="match status" value="1"/>
</dbReference>
<dbReference type="GO" id="GO:0006952">
    <property type="term" value="P:defense response"/>
    <property type="evidence" value="ECO:0007669"/>
    <property type="project" value="UniProtKB-KW"/>
</dbReference>
<keyword evidence="11" id="KW-1185">Reference proteome</keyword>
<dbReference type="Gene3D" id="1.10.10.10">
    <property type="entry name" value="Winged helix-like DNA-binding domain superfamily/Winged helix DNA-binding domain"/>
    <property type="match status" value="1"/>
</dbReference>
<dbReference type="Proteomes" id="UP000289340">
    <property type="component" value="Chromosome 11"/>
</dbReference>
<reference evidence="10 11" key="1">
    <citation type="submission" date="2018-09" db="EMBL/GenBank/DDBJ databases">
        <title>A high-quality reference genome of wild soybean provides a powerful tool to mine soybean genomes.</title>
        <authorList>
            <person name="Xie M."/>
            <person name="Chung C.Y.L."/>
            <person name="Li M.-W."/>
            <person name="Wong F.-L."/>
            <person name="Chan T.-F."/>
            <person name="Lam H.-M."/>
        </authorList>
    </citation>
    <scope>NUCLEOTIDE SEQUENCE [LARGE SCALE GENOMIC DNA]</scope>
    <source>
        <strain evidence="11">cv. W05</strain>
        <tissue evidence="10">Hypocotyl of etiolated seedlings</tissue>
    </source>
</reference>
<dbReference type="Gramene" id="XM_028332354.1">
    <property type="protein sequence ID" value="XP_028188155.1"/>
    <property type="gene ID" value="LOC114374681"/>
</dbReference>
<dbReference type="PROSITE" id="PS51450">
    <property type="entry name" value="LRR"/>
    <property type="match status" value="1"/>
</dbReference>
<dbReference type="InterPro" id="IPR001611">
    <property type="entry name" value="Leu-rich_rpt"/>
</dbReference>
<name>A0A445I711_GLYSO</name>
<sequence>MAEALVGGALLSAFLQVAFDRLASRQVVDFFRGRKLNEKLLKKLKVKLLSINAVVDDAEQKQFENSYVKAWLDEVKDAVFDAEDLLDEIDLEFSKCELEAESRAGTRKVRNFDMEIESRMKQVLDDLEFLVSQKGDLGLKEGSGVGVGLGSKVSQKLPSTSLVVESDIYGRDEDKEMIFNWLTSDNEYHNQLSILSVVGMGGVGKTTLAQHVYNDPRIEGKFDIKAWVCVSDDFDVLTVTRAILEAVIDSTDNSRGLEMVHRRLKENLIGKRFLLVLDDVWNEKREKWEAVQTPLTYGARGSRILVTTRTTKVASTVRSNKELHLEQLQEDHCWKVFAKHAFQDDNPRLNVELKEIGIMIVEKCKGLPLALKTIGSLLYTKVSASEWKNVFLSKIWDLPKEDNEIIPALLLSYHHLPSHLKRCFAYCALFSKDHEFDKDDLIMLWMAENFLQFPQQSKRPEEVGEQYFNDLLSRSFFQESRRYGRRFIMHDLVNDLAKYVCGNICFRLEVEEEKRIPNATRHFSFVINHIQYFDGFGSLYDAKRLRTFMPTSGRVVFLSDWHCKISIHELFCKFRFLRVLSLSQCSGLTEVPESLGNLKHLHSLDLSSTDIKHLPDSTCLLYNLQTLKLNYCYNLEELPLNLHKLTNLRCLEFVFTKVRKVPIHLGKLKNLQVLSSFYVGKSKESSIQQLGELNLHRKLSIGELQNIVNPSDALAADFKNKTHLVELELNWNWNPNQIPDDPRKDREVLENLQPSKHLEKLSIKNYGGTQFPSWFLNNSLLNVVSLRLDCCKYCLCLPPLGHLPFLKCLLIIGLDGIVNIDANFYGSSSSSFTSLETLHFSNMKEWEEWECKAETSVFPNLQHLSIEQCPKLIGHLPEQLLHLKTLFIHDCNQLVGSAPKAVEICVLDLQDCGKLQFDYHSATLEQLVINGHHMEASALESIEHIISNTSLDSLRIDSCPNMNIPMSSCHNFLGTLEIDSGCDSIISFPLDFFPNLRSLNLRCCRNLQMISQEHTHNHLKDLKIVGCLQFESFPSKGLSAPFLEIFCIEGLKNLKFLSECMHILLPSLYRLSIHDCPQVEFIFNAGLPSNLNYMHLSNCSKLIASLIGALGANTSLETLHIGKVDVESFPDEGLLPLSLTSLWIYKCPYLKKMNYKDVCHLSSLKELILEDCPNLQCLPEEGLPKFISTLIILGNCPLLKQRCQKPEGEDWGKIAHIKDVKVW</sequence>
<evidence type="ECO:0000259" key="7">
    <source>
        <dbReference type="Pfam" id="PF18052"/>
    </source>
</evidence>
<feature type="domain" description="NB-ARC" evidence="6">
    <location>
        <begin position="172"/>
        <end position="344"/>
    </location>
</feature>
<dbReference type="GO" id="GO:0051707">
    <property type="term" value="P:response to other organism"/>
    <property type="evidence" value="ECO:0007669"/>
    <property type="project" value="UniProtKB-ARBA"/>
</dbReference>
<dbReference type="InterPro" id="IPR036388">
    <property type="entry name" value="WH-like_DNA-bd_sf"/>
</dbReference>
<comment type="caution">
    <text evidence="10">The sequence shown here is derived from an EMBL/GenBank/DDBJ whole genome shotgun (WGS) entry which is preliminary data.</text>
</comment>
<evidence type="ECO:0000256" key="5">
    <source>
        <dbReference type="ARBA" id="ARBA00022840"/>
    </source>
</evidence>
<accession>A0A445I711</accession>
<dbReference type="Pfam" id="PF23559">
    <property type="entry name" value="WHD_DRP"/>
    <property type="match status" value="1"/>
</dbReference>
<evidence type="ECO:0000259" key="6">
    <source>
        <dbReference type="Pfam" id="PF00931"/>
    </source>
</evidence>
<keyword evidence="2" id="KW-0677">Repeat</keyword>
<keyword evidence="1" id="KW-0433">Leucine-rich repeat</keyword>
<dbReference type="InterPro" id="IPR041118">
    <property type="entry name" value="Rx_N"/>
</dbReference>
<dbReference type="SUPFAM" id="SSF52058">
    <property type="entry name" value="L domain-like"/>
    <property type="match status" value="2"/>
</dbReference>
<dbReference type="PANTHER" id="PTHR36766:SF40">
    <property type="entry name" value="DISEASE RESISTANCE PROTEIN RGA3"/>
    <property type="match status" value="1"/>
</dbReference>
<protein>
    <submittedName>
        <fullName evidence="10">Putative disease resistance RPP13-like protein 1</fullName>
    </submittedName>
</protein>
<evidence type="ECO:0000313" key="11">
    <source>
        <dbReference type="Proteomes" id="UP000289340"/>
    </source>
</evidence>
<dbReference type="GO" id="GO:0043531">
    <property type="term" value="F:ADP binding"/>
    <property type="evidence" value="ECO:0007669"/>
    <property type="project" value="InterPro"/>
</dbReference>
<feature type="domain" description="R13L1/DRL21-like LRR repeat region" evidence="9">
    <location>
        <begin position="687"/>
        <end position="812"/>
    </location>
</feature>
<keyword evidence="4" id="KW-0611">Plant defense</keyword>
<dbReference type="Gene3D" id="1.10.8.430">
    <property type="entry name" value="Helical domain of apoptotic protease-activating factors"/>
    <property type="match status" value="1"/>
</dbReference>
<dbReference type="InterPro" id="IPR042197">
    <property type="entry name" value="Apaf_helical"/>
</dbReference>
<evidence type="ECO:0000256" key="2">
    <source>
        <dbReference type="ARBA" id="ARBA00022737"/>
    </source>
</evidence>
<evidence type="ECO:0000259" key="8">
    <source>
        <dbReference type="Pfam" id="PF23559"/>
    </source>
</evidence>
<dbReference type="Gene3D" id="3.40.50.300">
    <property type="entry name" value="P-loop containing nucleotide triphosphate hydrolases"/>
    <property type="match status" value="1"/>
</dbReference>
<dbReference type="Gene3D" id="3.80.10.10">
    <property type="entry name" value="Ribonuclease Inhibitor"/>
    <property type="match status" value="4"/>
</dbReference>
<organism evidence="10 11">
    <name type="scientific">Glycine soja</name>
    <name type="common">Wild soybean</name>
    <dbReference type="NCBI Taxonomy" id="3848"/>
    <lineage>
        <taxon>Eukaryota</taxon>
        <taxon>Viridiplantae</taxon>
        <taxon>Streptophyta</taxon>
        <taxon>Embryophyta</taxon>
        <taxon>Tracheophyta</taxon>
        <taxon>Spermatophyta</taxon>
        <taxon>Magnoliopsida</taxon>
        <taxon>eudicotyledons</taxon>
        <taxon>Gunneridae</taxon>
        <taxon>Pentapetalae</taxon>
        <taxon>rosids</taxon>
        <taxon>fabids</taxon>
        <taxon>Fabales</taxon>
        <taxon>Fabaceae</taxon>
        <taxon>Papilionoideae</taxon>
        <taxon>50 kb inversion clade</taxon>
        <taxon>NPAAA clade</taxon>
        <taxon>indigoferoid/millettioid clade</taxon>
        <taxon>Phaseoleae</taxon>
        <taxon>Glycine</taxon>
        <taxon>Glycine subgen. Soja</taxon>
    </lineage>
</organism>
<evidence type="ECO:0000256" key="4">
    <source>
        <dbReference type="ARBA" id="ARBA00022821"/>
    </source>
</evidence>
<dbReference type="InterPro" id="IPR056789">
    <property type="entry name" value="LRR_R13L1-DRL21"/>
</dbReference>
<dbReference type="PRINTS" id="PR00364">
    <property type="entry name" value="DISEASERSIST"/>
</dbReference>
<gene>
    <name evidence="10" type="ORF">D0Y65_031186</name>
</gene>
<evidence type="ECO:0000256" key="1">
    <source>
        <dbReference type="ARBA" id="ARBA00022614"/>
    </source>
</evidence>
<evidence type="ECO:0000313" key="10">
    <source>
        <dbReference type="EMBL" id="RZB81823.1"/>
    </source>
</evidence>
<dbReference type="Pfam" id="PF00931">
    <property type="entry name" value="NB-ARC"/>
    <property type="match status" value="1"/>
</dbReference>
<dbReference type="InterPro" id="IPR027417">
    <property type="entry name" value="P-loop_NTPase"/>
</dbReference>
<feature type="domain" description="Disease resistance protein winged helix" evidence="8">
    <location>
        <begin position="429"/>
        <end position="497"/>
    </location>
</feature>